<dbReference type="InterPro" id="IPR050188">
    <property type="entry name" value="RluA_PseudoU_synthase"/>
</dbReference>
<name>A0A9P6QHN0_9FUNG</name>
<evidence type="ECO:0000256" key="3">
    <source>
        <dbReference type="ARBA" id="ARBA00023128"/>
    </source>
</evidence>
<keyword evidence="14" id="KW-1185">Reference proteome</keyword>
<evidence type="ECO:0000256" key="10">
    <source>
        <dbReference type="ARBA" id="ARBA00041978"/>
    </source>
</evidence>
<evidence type="ECO:0000256" key="1">
    <source>
        <dbReference type="ARBA" id="ARBA00004173"/>
    </source>
</evidence>
<dbReference type="InterPro" id="IPR006224">
    <property type="entry name" value="PsdUridine_synth_RluA-like_CS"/>
</dbReference>
<dbReference type="OrthoDB" id="428658at2759"/>
<keyword evidence="3" id="KW-0496">Mitochondrion</keyword>
<organism evidence="13 14">
    <name type="scientific">Actinomortierella ambigua</name>
    <dbReference type="NCBI Taxonomy" id="1343610"/>
    <lineage>
        <taxon>Eukaryota</taxon>
        <taxon>Fungi</taxon>
        <taxon>Fungi incertae sedis</taxon>
        <taxon>Mucoromycota</taxon>
        <taxon>Mortierellomycotina</taxon>
        <taxon>Mortierellomycetes</taxon>
        <taxon>Mortierellales</taxon>
        <taxon>Mortierellaceae</taxon>
        <taxon>Actinomortierella</taxon>
    </lineage>
</organism>
<feature type="domain" description="Pseudouridine synthase RsuA/RluA-like" evidence="12">
    <location>
        <begin position="132"/>
        <end position="329"/>
    </location>
</feature>
<dbReference type="GO" id="GO:0000455">
    <property type="term" value="P:enzyme-directed rRNA pseudouridine synthesis"/>
    <property type="evidence" value="ECO:0007669"/>
    <property type="project" value="TreeGrafter"/>
</dbReference>
<sequence length="374" mass="42348">MVSNASASGIPKKVRLEFAVNADNSSMRLDRFLRTQLKLLEKSVPQQVVCKWIREGKITMAKDDSVPQLTKKDIQPTTRVQTGQRWLVTYVEHPSKSSSSVQATDVSHESKSSSRRKEGLPLDQWIMYEDEDIVVLNKPTGVAVQGGTTVDRSIDSSLEVLQRPGYPRPRLVHRIDQTTSGLLIIGKSRTATERLGKLFQQAGDGSGYIKKAYIAVVQSEKPLDYQFQGTKQGLRQLHLEGHMAKINTGRHQSIKMLADDHAREAALMAKGSEHRSSIERVWHCSTDVELIKSNAVSAKISGTEQVCWRSVLRLWPHTGRKHQLRIQCAYQLQAPMVGDKKYNSHWYQDSDVRLCLHLERIELKTTAKRVSWFL</sequence>
<dbReference type="GO" id="GO:0005739">
    <property type="term" value="C:mitochondrion"/>
    <property type="evidence" value="ECO:0007669"/>
    <property type="project" value="UniProtKB-SubCell"/>
</dbReference>
<evidence type="ECO:0000313" key="13">
    <source>
        <dbReference type="EMBL" id="KAG0267390.1"/>
    </source>
</evidence>
<comment type="caution">
    <text evidence="13">The sequence shown here is derived from an EMBL/GenBank/DDBJ whole genome shotgun (WGS) entry which is preliminary data.</text>
</comment>
<evidence type="ECO:0000259" key="12">
    <source>
        <dbReference type="Pfam" id="PF00849"/>
    </source>
</evidence>
<dbReference type="GO" id="GO:0160143">
    <property type="term" value="F:21S rRNA pseudouridine(2819) synthase activity"/>
    <property type="evidence" value="ECO:0007669"/>
    <property type="project" value="UniProtKB-EC"/>
</dbReference>
<dbReference type="Pfam" id="PF00849">
    <property type="entry name" value="PseudoU_synth_2"/>
    <property type="match status" value="1"/>
</dbReference>
<evidence type="ECO:0000256" key="7">
    <source>
        <dbReference type="ARBA" id="ARBA00038947"/>
    </source>
</evidence>
<dbReference type="PANTHER" id="PTHR21600:SF81">
    <property type="entry name" value="21S RRNA PSEUDOURIDINE(2819) SYNTHASE"/>
    <property type="match status" value="1"/>
</dbReference>
<dbReference type="CDD" id="cd02869">
    <property type="entry name" value="PseudoU_synth_RluA_like"/>
    <property type="match status" value="1"/>
</dbReference>
<comment type="similarity">
    <text evidence="2">Belongs to the pseudouridine synthase RluA family.</text>
</comment>
<evidence type="ECO:0000256" key="6">
    <source>
        <dbReference type="ARBA" id="ARBA00037513"/>
    </source>
</evidence>
<gene>
    <name evidence="13" type="ORF">DFQ27_008808</name>
</gene>
<comment type="catalytic activity">
    <reaction evidence="5">
        <text>uridine(2819) in 21S rRNA = pseudouridine(2819) in 21S rRNA</text>
        <dbReference type="Rhea" id="RHEA:42556"/>
        <dbReference type="Rhea" id="RHEA-COMP:10113"/>
        <dbReference type="Rhea" id="RHEA-COMP:10114"/>
        <dbReference type="ChEBI" id="CHEBI:65314"/>
        <dbReference type="ChEBI" id="CHEBI:65315"/>
        <dbReference type="EC" id="5.4.99.43"/>
    </reaction>
</comment>
<dbReference type="Proteomes" id="UP000807716">
    <property type="component" value="Unassembled WGS sequence"/>
</dbReference>
<evidence type="ECO:0000256" key="2">
    <source>
        <dbReference type="ARBA" id="ARBA00010876"/>
    </source>
</evidence>
<evidence type="ECO:0000313" key="14">
    <source>
        <dbReference type="Proteomes" id="UP000807716"/>
    </source>
</evidence>
<evidence type="ECO:0000256" key="11">
    <source>
        <dbReference type="ARBA" id="ARBA00042700"/>
    </source>
</evidence>
<dbReference type="GO" id="GO:0003723">
    <property type="term" value="F:RNA binding"/>
    <property type="evidence" value="ECO:0007669"/>
    <property type="project" value="InterPro"/>
</dbReference>
<dbReference type="InterPro" id="IPR006145">
    <property type="entry name" value="PsdUridine_synth_RsuA/RluA"/>
</dbReference>
<comment type="subcellular location">
    <subcellularLocation>
        <location evidence="1">Mitochondrion</location>
    </subcellularLocation>
</comment>
<dbReference type="Gene3D" id="3.30.2350.10">
    <property type="entry name" value="Pseudouridine synthase"/>
    <property type="match status" value="1"/>
</dbReference>
<dbReference type="PANTHER" id="PTHR21600">
    <property type="entry name" value="MITOCHONDRIAL RNA PSEUDOURIDINE SYNTHASE"/>
    <property type="match status" value="1"/>
</dbReference>
<dbReference type="PROSITE" id="PS01129">
    <property type="entry name" value="PSI_RLU"/>
    <property type="match status" value="1"/>
</dbReference>
<accession>A0A9P6QHN0</accession>
<dbReference type="EMBL" id="JAAAJB010000076">
    <property type="protein sequence ID" value="KAG0267390.1"/>
    <property type="molecule type" value="Genomic_DNA"/>
</dbReference>
<comment type="function">
    <text evidence="6">Pseudouridylate synthase responsible for the pseudouridine-2819 formation in mitochondrial 21S rRNA. May modulate the efficiency or the fidelity of the mitochondrial translation machinery.</text>
</comment>
<dbReference type="SUPFAM" id="SSF55120">
    <property type="entry name" value="Pseudouridine synthase"/>
    <property type="match status" value="1"/>
</dbReference>
<evidence type="ECO:0000256" key="5">
    <source>
        <dbReference type="ARBA" id="ARBA00036927"/>
    </source>
</evidence>
<evidence type="ECO:0000256" key="4">
    <source>
        <dbReference type="ARBA" id="ARBA00023235"/>
    </source>
</evidence>
<proteinExistence type="inferred from homology"/>
<dbReference type="Gene3D" id="3.10.290.10">
    <property type="entry name" value="RNA-binding S4 domain"/>
    <property type="match status" value="1"/>
</dbReference>
<evidence type="ECO:0000256" key="9">
    <source>
        <dbReference type="ARBA" id="ARBA00041561"/>
    </source>
</evidence>
<dbReference type="InterPro" id="IPR020103">
    <property type="entry name" value="PsdUridine_synth_cat_dom_sf"/>
</dbReference>
<protein>
    <recommendedName>
        <fullName evidence="8">21S rRNA pseudouridine(2819) synthase</fullName>
        <ecNumber evidence="7">5.4.99.43</ecNumber>
    </recommendedName>
    <alternativeName>
        <fullName evidence="10">Pseudouridine synthase 5</fullName>
    </alternativeName>
    <alternativeName>
        <fullName evidence="9">Pseudouridylate synthase PUS5</fullName>
    </alternativeName>
    <alternativeName>
        <fullName evidence="11">Uracil hydrolyase PUS5</fullName>
    </alternativeName>
</protein>
<keyword evidence="4" id="KW-0413">Isomerase</keyword>
<dbReference type="EC" id="5.4.99.43" evidence="7"/>
<dbReference type="InterPro" id="IPR036986">
    <property type="entry name" value="S4_RNA-bd_sf"/>
</dbReference>
<reference evidence="13" key="1">
    <citation type="journal article" date="2020" name="Fungal Divers.">
        <title>Resolving the Mortierellaceae phylogeny through synthesis of multi-gene phylogenetics and phylogenomics.</title>
        <authorList>
            <person name="Vandepol N."/>
            <person name="Liber J."/>
            <person name="Desiro A."/>
            <person name="Na H."/>
            <person name="Kennedy M."/>
            <person name="Barry K."/>
            <person name="Grigoriev I.V."/>
            <person name="Miller A.N."/>
            <person name="O'Donnell K."/>
            <person name="Stajich J.E."/>
            <person name="Bonito G."/>
        </authorList>
    </citation>
    <scope>NUCLEOTIDE SEQUENCE</scope>
    <source>
        <strain evidence="13">BC1065</strain>
    </source>
</reference>
<dbReference type="AlphaFoldDB" id="A0A9P6QHN0"/>
<evidence type="ECO:0000256" key="8">
    <source>
        <dbReference type="ARBA" id="ARBA00040626"/>
    </source>
</evidence>